<dbReference type="Proteomes" id="UP000813444">
    <property type="component" value="Unassembled WGS sequence"/>
</dbReference>
<gene>
    <name evidence="1" type="ORF">B0I35DRAFT_482985</name>
</gene>
<keyword evidence="2" id="KW-1185">Reference proteome</keyword>
<name>A0A8K0SKM3_9HYPO</name>
<comment type="caution">
    <text evidence="1">The sequence shown here is derived from an EMBL/GenBank/DDBJ whole genome shotgun (WGS) entry which is preliminary data.</text>
</comment>
<accession>A0A8K0SKM3</accession>
<evidence type="ECO:0000313" key="2">
    <source>
        <dbReference type="Proteomes" id="UP000813444"/>
    </source>
</evidence>
<dbReference type="AlphaFoldDB" id="A0A8K0SKM3"/>
<dbReference type="EMBL" id="JAGPNK010000015">
    <property type="protein sequence ID" value="KAH7308413.1"/>
    <property type="molecule type" value="Genomic_DNA"/>
</dbReference>
<evidence type="ECO:0000313" key="1">
    <source>
        <dbReference type="EMBL" id="KAH7308413.1"/>
    </source>
</evidence>
<proteinExistence type="predicted"/>
<protein>
    <submittedName>
        <fullName evidence="1">Uncharacterized protein</fullName>
    </submittedName>
</protein>
<organism evidence="1 2">
    <name type="scientific">Stachybotrys elegans</name>
    <dbReference type="NCBI Taxonomy" id="80388"/>
    <lineage>
        <taxon>Eukaryota</taxon>
        <taxon>Fungi</taxon>
        <taxon>Dikarya</taxon>
        <taxon>Ascomycota</taxon>
        <taxon>Pezizomycotina</taxon>
        <taxon>Sordariomycetes</taxon>
        <taxon>Hypocreomycetidae</taxon>
        <taxon>Hypocreales</taxon>
        <taxon>Stachybotryaceae</taxon>
        <taxon>Stachybotrys</taxon>
    </lineage>
</organism>
<dbReference type="OrthoDB" id="2013972at2759"/>
<reference evidence="1" key="1">
    <citation type="journal article" date="2021" name="Nat. Commun.">
        <title>Genetic determinants of endophytism in the Arabidopsis root mycobiome.</title>
        <authorList>
            <person name="Mesny F."/>
            <person name="Miyauchi S."/>
            <person name="Thiergart T."/>
            <person name="Pickel B."/>
            <person name="Atanasova L."/>
            <person name="Karlsson M."/>
            <person name="Huettel B."/>
            <person name="Barry K.W."/>
            <person name="Haridas S."/>
            <person name="Chen C."/>
            <person name="Bauer D."/>
            <person name="Andreopoulos W."/>
            <person name="Pangilinan J."/>
            <person name="LaButti K."/>
            <person name="Riley R."/>
            <person name="Lipzen A."/>
            <person name="Clum A."/>
            <person name="Drula E."/>
            <person name="Henrissat B."/>
            <person name="Kohler A."/>
            <person name="Grigoriev I.V."/>
            <person name="Martin F.M."/>
            <person name="Hacquard S."/>
        </authorList>
    </citation>
    <scope>NUCLEOTIDE SEQUENCE</scope>
    <source>
        <strain evidence="1">MPI-CAGE-CH-0235</strain>
    </source>
</reference>
<sequence>MPGERGIDQLSPIIEDMKLDIRAHSDVVTDPEHIYHRWNRVFQEADEKMGKTFKIAIGSRMRDLMGEGAS</sequence>